<evidence type="ECO:0000256" key="7">
    <source>
        <dbReference type="ARBA" id="ARBA00022777"/>
    </source>
</evidence>
<evidence type="ECO:0000313" key="15">
    <source>
        <dbReference type="EMBL" id="CAI8605052.1"/>
    </source>
</evidence>
<protein>
    <recommendedName>
        <fullName evidence="14">Protein kinase domain-containing protein</fullName>
    </recommendedName>
</protein>
<dbReference type="Proteomes" id="UP001157006">
    <property type="component" value="Chromosome 3"/>
</dbReference>
<evidence type="ECO:0000259" key="14">
    <source>
        <dbReference type="PROSITE" id="PS50011"/>
    </source>
</evidence>
<keyword evidence="3" id="KW-0808">Transferase</keyword>
<organism evidence="15 16">
    <name type="scientific">Vicia faba</name>
    <name type="common">Broad bean</name>
    <name type="synonym">Faba vulgaris</name>
    <dbReference type="NCBI Taxonomy" id="3906"/>
    <lineage>
        <taxon>Eukaryota</taxon>
        <taxon>Viridiplantae</taxon>
        <taxon>Streptophyta</taxon>
        <taxon>Embryophyta</taxon>
        <taxon>Tracheophyta</taxon>
        <taxon>Spermatophyta</taxon>
        <taxon>Magnoliopsida</taxon>
        <taxon>eudicotyledons</taxon>
        <taxon>Gunneridae</taxon>
        <taxon>Pentapetalae</taxon>
        <taxon>rosids</taxon>
        <taxon>fabids</taxon>
        <taxon>Fabales</taxon>
        <taxon>Fabaceae</taxon>
        <taxon>Papilionoideae</taxon>
        <taxon>50 kb inversion clade</taxon>
        <taxon>NPAAA clade</taxon>
        <taxon>Hologalegina</taxon>
        <taxon>IRL clade</taxon>
        <taxon>Fabeae</taxon>
        <taxon>Vicia</taxon>
    </lineage>
</organism>
<dbReference type="AlphaFoldDB" id="A0AAV1A6Y5"/>
<reference evidence="15 16" key="1">
    <citation type="submission" date="2023-01" db="EMBL/GenBank/DDBJ databases">
        <authorList>
            <person name="Kreplak J."/>
        </authorList>
    </citation>
    <scope>NUCLEOTIDE SEQUENCE [LARGE SCALE GENOMIC DNA]</scope>
</reference>
<keyword evidence="6" id="KW-0547">Nucleotide-binding</keyword>
<evidence type="ECO:0000256" key="9">
    <source>
        <dbReference type="ARBA" id="ARBA00022989"/>
    </source>
</evidence>
<name>A0AAV1A6Y5_VICFA</name>
<dbReference type="Gene3D" id="3.30.200.20">
    <property type="entry name" value="Phosphorylase Kinase, domain 1"/>
    <property type="match status" value="1"/>
</dbReference>
<evidence type="ECO:0000313" key="16">
    <source>
        <dbReference type="Proteomes" id="UP001157006"/>
    </source>
</evidence>
<gene>
    <name evidence="15" type="ORF">VFH_III163840</name>
</gene>
<dbReference type="PANTHER" id="PTHR46008">
    <property type="entry name" value="LEAF RUST 10 DISEASE-RESISTANCE LOCUS RECEPTOR-LIKE PROTEIN KINASE-LIKE 1.4"/>
    <property type="match status" value="1"/>
</dbReference>
<dbReference type="GO" id="GO:0004674">
    <property type="term" value="F:protein serine/threonine kinase activity"/>
    <property type="evidence" value="ECO:0007669"/>
    <property type="project" value="UniProtKB-KW"/>
</dbReference>
<keyword evidence="11" id="KW-0325">Glycoprotein</keyword>
<evidence type="ECO:0000256" key="13">
    <source>
        <dbReference type="SAM" id="Phobius"/>
    </source>
</evidence>
<evidence type="ECO:0000256" key="1">
    <source>
        <dbReference type="ARBA" id="ARBA00004167"/>
    </source>
</evidence>
<keyword evidence="8" id="KW-0067">ATP-binding</keyword>
<dbReference type="PANTHER" id="PTHR46008:SF2">
    <property type="entry name" value="LEAF RUST 10 DISEASE-RESISTANCE LOCUS RECEPTOR-LIKE PROTEIN KINASE-LIKE 1.4"/>
    <property type="match status" value="1"/>
</dbReference>
<feature type="domain" description="Protein kinase" evidence="14">
    <location>
        <begin position="194"/>
        <end position="469"/>
    </location>
</feature>
<evidence type="ECO:0000256" key="12">
    <source>
        <dbReference type="SAM" id="MobiDB-lite"/>
    </source>
</evidence>
<feature type="region of interest" description="Disordered" evidence="12">
    <location>
        <begin position="490"/>
        <end position="528"/>
    </location>
</feature>
<keyword evidence="10 13" id="KW-0472">Membrane</keyword>
<keyword evidence="7" id="KW-0418">Kinase</keyword>
<dbReference type="GO" id="GO:0005524">
    <property type="term" value="F:ATP binding"/>
    <property type="evidence" value="ECO:0007669"/>
    <property type="project" value="UniProtKB-KW"/>
</dbReference>
<dbReference type="SUPFAM" id="SSF56112">
    <property type="entry name" value="Protein kinase-like (PK-like)"/>
    <property type="match status" value="1"/>
</dbReference>
<feature type="transmembrane region" description="Helical" evidence="13">
    <location>
        <begin position="6"/>
        <end position="26"/>
    </location>
</feature>
<dbReference type="Gene3D" id="1.10.510.10">
    <property type="entry name" value="Transferase(Phosphotransferase) domain 1"/>
    <property type="match status" value="1"/>
</dbReference>
<evidence type="ECO:0000256" key="5">
    <source>
        <dbReference type="ARBA" id="ARBA00022729"/>
    </source>
</evidence>
<keyword evidence="5" id="KW-0732">Signal</keyword>
<evidence type="ECO:0000256" key="4">
    <source>
        <dbReference type="ARBA" id="ARBA00022692"/>
    </source>
</evidence>
<dbReference type="FunFam" id="1.10.510.10:FF:000161">
    <property type="entry name" value="Wall-associated receptor kinase-like 20"/>
    <property type="match status" value="1"/>
</dbReference>
<dbReference type="PROSITE" id="PS50011">
    <property type="entry name" value="PROTEIN_KINASE_DOM"/>
    <property type="match status" value="1"/>
</dbReference>
<evidence type="ECO:0000256" key="8">
    <source>
        <dbReference type="ARBA" id="ARBA00022840"/>
    </source>
</evidence>
<evidence type="ECO:0000256" key="3">
    <source>
        <dbReference type="ARBA" id="ARBA00022679"/>
    </source>
</evidence>
<evidence type="ECO:0000256" key="11">
    <source>
        <dbReference type="ARBA" id="ARBA00023180"/>
    </source>
</evidence>
<dbReference type="EMBL" id="OX451738">
    <property type="protein sequence ID" value="CAI8605052.1"/>
    <property type="molecule type" value="Genomic_DNA"/>
</dbReference>
<dbReference type="InterPro" id="IPR000719">
    <property type="entry name" value="Prot_kinase_dom"/>
</dbReference>
<evidence type="ECO:0000256" key="6">
    <source>
        <dbReference type="ARBA" id="ARBA00022741"/>
    </source>
</evidence>
<dbReference type="GO" id="GO:0005886">
    <property type="term" value="C:plasma membrane"/>
    <property type="evidence" value="ECO:0007669"/>
    <property type="project" value="UniProtKB-ARBA"/>
</dbReference>
<comment type="subcellular location">
    <subcellularLocation>
        <location evidence="1">Membrane</location>
        <topology evidence="1">Single-pass membrane protein</topology>
    </subcellularLocation>
</comment>
<keyword evidence="9 13" id="KW-1133">Transmembrane helix</keyword>
<feature type="transmembrane region" description="Helical" evidence="13">
    <location>
        <begin position="157"/>
        <end position="180"/>
    </location>
</feature>
<dbReference type="Pfam" id="PF07714">
    <property type="entry name" value="PK_Tyr_Ser-Thr"/>
    <property type="match status" value="1"/>
</dbReference>
<proteinExistence type="predicted"/>
<dbReference type="InterPro" id="IPR011009">
    <property type="entry name" value="Kinase-like_dom_sf"/>
</dbReference>
<evidence type="ECO:0000256" key="2">
    <source>
        <dbReference type="ARBA" id="ARBA00022527"/>
    </source>
</evidence>
<keyword evidence="16" id="KW-1185">Reference proteome</keyword>
<dbReference type="InterPro" id="IPR001245">
    <property type="entry name" value="Ser-Thr/Tyr_kinase_cat_dom"/>
</dbReference>
<accession>A0AAV1A6Y5</accession>
<keyword evidence="4 13" id="KW-0812">Transmembrane</keyword>
<evidence type="ECO:0000256" key="10">
    <source>
        <dbReference type="ARBA" id="ARBA00023136"/>
    </source>
</evidence>
<sequence>MALVDAVLHYRFLLFSHLTMLLLLILTSKGNGDSDDCPDSFDCGDLGLLCSPFTKLTKGGKLFQVTNIDYDSSKGNTISIIDQSFIKLLRTNACEVFIRGLCTFGNPFPFLVREITFQFQLSDECERCHRDKKGHCNARNNGQIYCSRKHRSSSWKLPLVLGVGVGPWIVVGLFLTLRYFKRKYDSPHIQLQPSNNAYSFNKLFFGTVYYGKLKDGREAAVKRLFEHNNRRVEQFVNEIELLARLCHRNLVSLYGCTSRHSRELLLVYEYIPNGTVASHLHGDLARAGLLTWPIRMQIAIETASALAYLHASDIIHREVKTNNILLDVNFSVKLADFGLSRMFSNNVSHVSTAPQGSPGYLDPEYFQLYKLSVKSNVYSFGVVLIELISSMTAIDSAREKEEINLANLAAKKIRKGAIGELDDTSFGFESDSEVKRMVSSVAELAFQCVLGNMELRPSMDQVLQELNKINGGSFEFDHLEKIHNCVGSSRSGELHPSLDETSMSKKQVLSSPKSLTEKWESESTTASG</sequence>
<feature type="compositionally biased region" description="Polar residues" evidence="12">
    <location>
        <begin position="499"/>
        <end position="514"/>
    </location>
</feature>
<keyword evidence="2" id="KW-0723">Serine/threonine-protein kinase</keyword>